<evidence type="ECO:0008006" key="3">
    <source>
        <dbReference type="Google" id="ProtNLM"/>
    </source>
</evidence>
<name>A0ABQ2GNF0_9PSED</name>
<gene>
    <name evidence="1" type="ORF">GCM10009425_13340</name>
</gene>
<proteinExistence type="predicted"/>
<protein>
    <recommendedName>
        <fullName evidence="3">RNase H type-1 domain-containing protein</fullName>
    </recommendedName>
</protein>
<reference evidence="2" key="1">
    <citation type="journal article" date="2019" name="Int. J. Syst. Evol. Microbiol.">
        <title>The Global Catalogue of Microorganisms (GCM) 10K type strain sequencing project: providing services to taxonomists for standard genome sequencing and annotation.</title>
        <authorList>
            <consortium name="The Broad Institute Genomics Platform"/>
            <consortium name="The Broad Institute Genome Sequencing Center for Infectious Disease"/>
            <person name="Wu L."/>
            <person name="Ma J."/>
        </authorList>
    </citation>
    <scope>NUCLEOTIDE SEQUENCE [LARGE SCALE GENOMIC DNA]</scope>
    <source>
        <strain evidence="2">JCM 13501</strain>
    </source>
</reference>
<accession>A0ABQ2GNF0</accession>
<keyword evidence="2" id="KW-1185">Reference proteome</keyword>
<sequence length="107" mass="12222">MIEEAGAGWKYFAQGASKSEVLVQASDEQLTRIIVKASSSSEPVLRDMRCMTYALMLAVQPKYSIQHLVLSDSKKLWRLAQGGPYRQLYFFITFEARLTPVQLDVYR</sequence>
<comment type="caution">
    <text evidence="1">The sequence shown here is derived from an EMBL/GenBank/DDBJ whole genome shotgun (WGS) entry which is preliminary data.</text>
</comment>
<organism evidence="1 2">
    <name type="scientific">Pseudomonas asuensis</name>
    <dbReference type="NCBI Taxonomy" id="1825787"/>
    <lineage>
        <taxon>Bacteria</taxon>
        <taxon>Pseudomonadati</taxon>
        <taxon>Pseudomonadota</taxon>
        <taxon>Gammaproteobacteria</taxon>
        <taxon>Pseudomonadales</taxon>
        <taxon>Pseudomonadaceae</taxon>
        <taxon>Pseudomonas</taxon>
    </lineage>
</organism>
<evidence type="ECO:0000313" key="2">
    <source>
        <dbReference type="Proteomes" id="UP000616499"/>
    </source>
</evidence>
<dbReference type="Proteomes" id="UP000616499">
    <property type="component" value="Unassembled WGS sequence"/>
</dbReference>
<evidence type="ECO:0000313" key="1">
    <source>
        <dbReference type="EMBL" id="GGM03381.1"/>
    </source>
</evidence>
<dbReference type="EMBL" id="BMNW01000003">
    <property type="protein sequence ID" value="GGM03381.1"/>
    <property type="molecule type" value="Genomic_DNA"/>
</dbReference>